<comment type="caution">
    <text evidence="2">The sequence shown here is derived from an EMBL/GenBank/DDBJ whole genome shotgun (WGS) entry which is preliminary data.</text>
</comment>
<evidence type="ECO:0000313" key="2">
    <source>
        <dbReference type="EMBL" id="CAG2186446.1"/>
    </source>
</evidence>
<protein>
    <submittedName>
        <fullName evidence="2">Uncharacterized protein</fullName>
    </submittedName>
</protein>
<keyword evidence="3" id="KW-1185">Reference proteome</keyword>
<feature type="compositionally biased region" description="Basic residues" evidence="1">
    <location>
        <begin position="229"/>
        <end position="255"/>
    </location>
</feature>
<feature type="region of interest" description="Disordered" evidence="1">
    <location>
        <begin position="192"/>
        <end position="283"/>
    </location>
</feature>
<dbReference type="Proteomes" id="UP000683360">
    <property type="component" value="Unassembled WGS sequence"/>
</dbReference>
<feature type="compositionally biased region" description="Basic and acidic residues" evidence="1">
    <location>
        <begin position="257"/>
        <end position="268"/>
    </location>
</feature>
<accession>A0A8S3PUG6</accession>
<dbReference type="EMBL" id="CAJPWZ010000134">
    <property type="protein sequence ID" value="CAG2186446.1"/>
    <property type="molecule type" value="Genomic_DNA"/>
</dbReference>
<dbReference type="OrthoDB" id="6122130at2759"/>
<sequence>MIEGEEDLNCSSGNEADLFGEMLMRDKVEAMAYKKPKPGTFSKHQTEDRLVKTERMKKTRLIKELTRIGGKLQTHDKEPVECFYIIKNKSTNRFKYVGFGDICDKFESGLPITKHISKCRKYTFPEQGYFPNTDEVDKDIEQLTPNKYSFGFIATENQQTTSSNMTLCELQKKRINAMEINDSETVKIKRKRELFSQKARGRGARGGGRQQFKEISSDSESESDGAVNKRLKQTNRGRGRGKGAPKGKGRGKTSQRRTTEANEPTEEKELSDEIPIIIHDSKR</sequence>
<evidence type="ECO:0000256" key="1">
    <source>
        <dbReference type="SAM" id="MobiDB-lite"/>
    </source>
</evidence>
<evidence type="ECO:0000313" key="3">
    <source>
        <dbReference type="Proteomes" id="UP000683360"/>
    </source>
</evidence>
<proteinExistence type="predicted"/>
<name>A0A8S3PUG6_MYTED</name>
<organism evidence="2 3">
    <name type="scientific">Mytilus edulis</name>
    <name type="common">Blue mussel</name>
    <dbReference type="NCBI Taxonomy" id="6550"/>
    <lineage>
        <taxon>Eukaryota</taxon>
        <taxon>Metazoa</taxon>
        <taxon>Spiralia</taxon>
        <taxon>Lophotrochozoa</taxon>
        <taxon>Mollusca</taxon>
        <taxon>Bivalvia</taxon>
        <taxon>Autobranchia</taxon>
        <taxon>Pteriomorphia</taxon>
        <taxon>Mytilida</taxon>
        <taxon>Mytiloidea</taxon>
        <taxon>Mytilidae</taxon>
        <taxon>Mytilinae</taxon>
        <taxon>Mytilus</taxon>
    </lineage>
</organism>
<gene>
    <name evidence="2" type="ORF">MEDL_1986</name>
</gene>
<reference evidence="2" key="1">
    <citation type="submission" date="2021-03" db="EMBL/GenBank/DDBJ databases">
        <authorList>
            <person name="Bekaert M."/>
        </authorList>
    </citation>
    <scope>NUCLEOTIDE SEQUENCE</scope>
</reference>
<dbReference type="AlphaFoldDB" id="A0A8S3PUG6"/>